<evidence type="ECO:0000313" key="2">
    <source>
        <dbReference type="Proteomes" id="UP000828390"/>
    </source>
</evidence>
<organism evidence="1 2">
    <name type="scientific">Dreissena polymorpha</name>
    <name type="common">Zebra mussel</name>
    <name type="synonym">Mytilus polymorpha</name>
    <dbReference type="NCBI Taxonomy" id="45954"/>
    <lineage>
        <taxon>Eukaryota</taxon>
        <taxon>Metazoa</taxon>
        <taxon>Spiralia</taxon>
        <taxon>Lophotrochozoa</taxon>
        <taxon>Mollusca</taxon>
        <taxon>Bivalvia</taxon>
        <taxon>Autobranchia</taxon>
        <taxon>Heteroconchia</taxon>
        <taxon>Euheterodonta</taxon>
        <taxon>Imparidentia</taxon>
        <taxon>Neoheterodontei</taxon>
        <taxon>Myida</taxon>
        <taxon>Dreissenoidea</taxon>
        <taxon>Dreissenidae</taxon>
        <taxon>Dreissena</taxon>
    </lineage>
</organism>
<reference evidence="1" key="1">
    <citation type="journal article" date="2019" name="bioRxiv">
        <title>The Genome of the Zebra Mussel, Dreissena polymorpha: A Resource for Invasive Species Research.</title>
        <authorList>
            <person name="McCartney M.A."/>
            <person name="Auch B."/>
            <person name="Kono T."/>
            <person name="Mallez S."/>
            <person name="Zhang Y."/>
            <person name="Obille A."/>
            <person name="Becker A."/>
            <person name="Abrahante J.E."/>
            <person name="Garbe J."/>
            <person name="Badalamenti J.P."/>
            <person name="Herman A."/>
            <person name="Mangelson H."/>
            <person name="Liachko I."/>
            <person name="Sullivan S."/>
            <person name="Sone E.D."/>
            <person name="Koren S."/>
            <person name="Silverstein K.A.T."/>
            <person name="Beckman K.B."/>
            <person name="Gohl D.M."/>
        </authorList>
    </citation>
    <scope>NUCLEOTIDE SEQUENCE</scope>
    <source>
        <strain evidence="1">Duluth1</strain>
        <tissue evidence="1">Whole animal</tissue>
    </source>
</reference>
<protein>
    <submittedName>
        <fullName evidence="1">Uncharacterized protein</fullName>
    </submittedName>
</protein>
<dbReference type="AlphaFoldDB" id="A0A9D4G3U9"/>
<gene>
    <name evidence="1" type="ORF">DPMN_136566</name>
</gene>
<sequence length="135" mass="14630">MCDPSATPLSRTTSYIVDNNYPEGIVHSGCCACVFESSAASATIAINVIDMMLYDEAPDCNQTLFVETNGTATTYNCSHNNNFTLTTLMTVVNTATVTLKNDVNSVGRGRLWVEATGTVCDTNREEMNLIKLENS</sequence>
<comment type="caution">
    <text evidence="1">The sequence shown here is derived from an EMBL/GenBank/DDBJ whole genome shotgun (WGS) entry which is preliminary data.</text>
</comment>
<accession>A0A9D4G3U9</accession>
<dbReference type="EMBL" id="JAIWYP010000006">
    <property type="protein sequence ID" value="KAH3808213.1"/>
    <property type="molecule type" value="Genomic_DNA"/>
</dbReference>
<keyword evidence="2" id="KW-1185">Reference proteome</keyword>
<evidence type="ECO:0000313" key="1">
    <source>
        <dbReference type="EMBL" id="KAH3808213.1"/>
    </source>
</evidence>
<proteinExistence type="predicted"/>
<reference evidence="1" key="2">
    <citation type="submission" date="2020-11" db="EMBL/GenBank/DDBJ databases">
        <authorList>
            <person name="McCartney M.A."/>
            <person name="Auch B."/>
            <person name="Kono T."/>
            <person name="Mallez S."/>
            <person name="Becker A."/>
            <person name="Gohl D.M."/>
            <person name="Silverstein K.A.T."/>
            <person name="Koren S."/>
            <person name="Bechman K.B."/>
            <person name="Herman A."/>
            <person name="Abrahante J.E."/>
            <person name="Garbe J."/>
        </authorList>
    </citation>
    <scope>NUCLEOTIDE SEQUENCE</scope>
    <source>
        <strain evidence="1">Duluth1</strain>
        <tissue evidence="1">Whole animal</tissue>
    </source>
</reference>
<dbReference type="Proteomes" id="UP000828390">
    <property type="component" value="Unassembled WGS sequence"/>
</dbReference>
<name>A0A9D4G3U9_DREPO</name>